<reference evidence="8 9" key="1">
    <citation type="journal article" date="2021" name="Nat. Commun.">
        <title>Genetic determinants of endophytism in the Arabidopsis root mycobiome.</title>
        <authorList>
            <person name="Mesny F."/>
            <person name="Miyauchi S."/>
            <person name="Thiergart T."/>
            <person name="Pickel B."/>
            <person name="Atanasova L."/>
            <person name="Karlsson M."/>
            <person name="Huettel B."/>
            <person name="Barry K.W."/>
            <person name="Haridas S."/>
            <person name="Chen C."/>
            <person name="Bauer D."/>
            <person name="Andreopoulos W."/>
            <person name="Pangilinan J."/>
            <person name="LaButti K."/>
            <person name="Riley R."/>
            <person name="Lipzen A."/>
            <person name="Clum A."/>
            <person name="Drula E."/>
            <person name="Henrissat B."/>
            <person name="Kohler A."/>
            <person name="Grigoriev I.V."/>
            <person name="Martin F.M."/>
            <person name="Hacquard S."/>
        </authorList>
    </citation>
    <scope>NUCLEOTIDE SEQUENCE [LARGE SCALE GENOMIC DNA]</scope>
    <source>
        <strain evidence="8 9">MPI-SDFR-AT-0080</strain>
    </source>
</reference>
<evidence type="ECO:0000256" key="4">
    <source>
        <dbReference type="ARBA" id="ARBA00023136"/>
    </source>
</evidence>
<evidence type="ECO:0000256" key="2">
    <source>
        <dbReference type="ARBA" id="ARBA00022692"/>
    </source>
</evidence>
<feature type="transmembrane region" description="Helical" evidence="6">
    <location>
        <begin position="236"/>
        <end position="256"/>
    </location>
</feature>
<evidence type="ECO:0000256" key="3">
    <source>
        <dbReference type="ARBA" id="ARBA00022989"/>
    </source>
</evidence>
<dbReference type="PROSITE" id="PS50850">
    <property type="entry name" value="MFS"/>
    <property type="match status" value="1"/>
</dbReference>
<feature type="transmembrane region" description="Helical" evidence="6">
    <location>
        <begin position="323"/>
        <end position="342"/>
    </location>
</feature>
<keyword evidence="2 6" id="KW-0812">Transmembrane</keyword>
<accession>A0ABQ8FVR8</accession>
<protein>
    <submittedName>
        <fullName evidence="8">MFS transporter</fullName>
    </submittedName>
</protein>
<keyword evidence="4 6" id="KW-0472">Membrane</keyword>
<dbReference type="SUPFAM" id="SSF103473">
    <property type="entry name" value="MFS general substrate transporter"/>
    <property type="match status" value="1"/>
</dbReference>
<feature type="transmembrane region" description="Helical" evidence="6">
    <location>
        <begin position="206"/>
        <end position="224"/>
    </location>
</feature>
<dbReference type="InterPro" id="IPR036259">
    <property type="entry name" value="MFS_trans_sf"/>
</dbReference>
<dbReference type="Proteomes" id="UP000774617">
    <property type="component" value="Unassembled WGS sequence"/>
</dbReference>
<feature type="transmembrane region" description="Helical" evidence="6">
    <location>
        <begin position="401"/>
        <end position="419"/>
    </location>
</feature>
<evidence type="ECO:0000259" key="7">
    <source>
        <dbReference type="PROSITE" id="PS50850"/>
    </source>
</evidence>
<evidence type="ECO:0000313" key="9">
    <source>
        <dbReference type="Proteomes" id="UP000774617"/>
    </source>
</evidence>
<feature type="transmembrane region" description="Helical" evidence="6">
    <location>
        <begin position="79"/>
        <end position="101"/>
    </location>
</feature>
<keyword evidence="3 6" id="KW-1133">Transmembrane helix</keyword>
<feature type="compositionally biased region" description="Basic and acidic residues" evidence="5">
    <location>
        <begin position="24"/>
        <end position="48"/>
    </location>
</feature>
<comment type="subcellular location">
    <subcellularLocation>
        <location evidence="1">Membrane</location>
        <topology evidence="1">Multi-pass membrane protein</topology>
    </subcellularLocation>
</comment>
<feature type="transmembrane region" description="Helical" evidence="6">
    <location>
        <begin position="174"/>
        <end position="194"/>
    </location>
</feature>
<dbReference type="PANTHER" id="PTHR23502:SF3">
    <property type="entry name" value="MAJOR FACILITATOR SUPERFAMILY (MFS) PROFILE DOMAIN-CONTAINING PROTEIN-RELATED"/>
    <property type="match status" value="1"/>
</dbReference>
<proteinExistence type="predicted"/>
<evidence type="ECO:0000313" key="8">
    <source>
        <dbReference type="EMBL" id="KAH7028334.1"/>
    </source>
</evidence>
<organism evidence="8 9">
    <name type="scientific">Macrophomina phaseolina</name>
    <dbReference type="NCBI Taxonomy" id="35725"/>
    <lineage>
        <taxon>Eukaryota</taxon>
        <taxon>Fungi</taxon>
        <taxon>Dikarya</taxon>
        <taxon>Ascomycota</taxon>
        <taxon>Pezizomycotina</taxon>
        <taxon>Dothideomycetes</taxon>
        <taxon>Dothideomycetes incertae sedis</taxon>
        <taxon>Botryosphaeriales</taxon>
        <taxon>Botryosphaeriaceae</taxon>
        <taxon>Macrophomina</taxon>
    </lineage>
</organism>
<evidence type="ECO:0000256" key="6">
    <source>
        <dbReference type="SAM" id="Phobius"/>
    </source>
</evidence>
<dbReference type="InterPro" id="IPR011701">
    <property type="entry name" value="MFS"/>
</dbReference>
<sequence length="557" mass="62628">MAPTSDELQRAQQGSVVSKAASKMSDDTSSNERHEVLREKPTEEKAYREQQAVNDRVPTITEDDPEVYKRLGFCYPTWYKWYILTVIFVIQCSMNFNASIYSNAVSGLEEEFGISAQGARVGQLIFLVAYGFGCELWAPWSEEYGRRPILQWSLGLVNLWQIPCALAPNYGTIIGFRFLGGLSSAGGSVTLGMVADMWQPDDQQFAVGYVVFSSVGGSVIGPIVGGFVETYLSWRWVFWLQLIFGGATQILHFFTVRETRASVLMNREAQRLRKAGNANAYTRDELEKLRVKQSKVWNIDGIPIREIVTIWIRPFKMFLTEPIVLFLSLLSGFSDALIFTFLESYGPVFKQWNFSTIDTGLTFIALLIGYFLAWFSFMPWFLKQSKMIKNGTDFPEYRLKWLLFTAPLEAIGLFGFAWTSRGPEYNPWIAPLLFSALVGIANYAIYMATIDYMVAAYGPYSASATGGNGFARDVLAGIAAIYATPLYTNIGSPPNNLAYASTILACLAVCVTVPIYIFYFYGDRIRARSKFAQEISSEREQHSGARRASLRPRPENV</sequence>
<feature type="region of interest" description="Disordered" evidence="5">
    <location>
        <begin position="1"/>
        <end position="58"/>
    </location>
</feature>
<dbReference type="EMBL" id="JAGTJR010000050">
    <property type="protein sequence ID" value="KAH7028334.1"/>
    <property type="molecule type" value="Genomic_DNA"/>
</dbReference>
<feature type="transmembrane region" description="Helical" evidence="6">
    <location>
        <begin position="499"/>
        <end position="521"/>
    </location>
</feature>
<feature type="region of interest" description="Disordered" evidence="5">
    <location>
        <begin position="536"/>
        <end position="557"/>
    </location>
</feature>
<evidence type="ECO:0000256" key="5">
    <source>
        <dbReference type="SAM" id="MobiDB-lite"/>
    </source>
</evidence>
<feature type="transmembrane region" description="Helical" evidence="6">
    <location>
        <begin position="425"/>
        <end position="448"/>
    </location>
</feature>
<feature type="domain" description="Major facilitator superfamily (MFS) profile" evidence="7">
    <location>
        <begin position="83"/>
        <end position="526"/>
    </location>
</feature>
<keyword evidence="9" id="KW-1185">Reference proteome</keyword>
<dbReference type="PANTHER" id="PTHR23502">
    <property type="entry name" value="MAJOR FACILITATOR SUPERFAMILY"/>
    <property type="match status" value="1"/>
</dbReference>
<dbReference type="InterPro" id="IPR020846">
    <property type="entry name" value="MFS_dom"/>
</dbReference>
<feature type="transmembrane region" description="Helical" evidence="6">
    <location>
        <begin position="362"/>
        <end position="381"/>
    </location>
</feature>
<evidence type="ECO:0000256" key="1">
    <source>
        <dbReference type="ARBA" id="ARBA00004141"/>
    </source>
</evidence>
<gene>
    <name evidence="8" type="ORF">B0J12DRAFT_351222</name>
</gene>
<feature type="transmembrane region" description="Helical" evidence="6">
    <location>
        <begin position="469"/>
        <end position="487"/>
    </location>
</feature>
<name>A0ABQ8FVR8_9PEZI</name>
<dbReference type="Gene3D" id="1.20.1250.20">
    <property type="entry name" value="MFS general substrate transporter like domains"/>
    <property type="match status" value="1"/>
</dbReference>
<comment type="caution">
    <text evidence="8">The sequence shown here is derived from an EMBL/GenBank/DDBJ whole genome shotgun (WGS) entry which is preliminary data.</text>
</comment>
<dbReference type="Pfam" id="PF07690">
    <property type="entry name" value="MFS_1"/>
    <property type="match status" value="1"/>
</dbReference>